<dbReference type="AlphaFoldDB" id="A0A1Q2SML1"/>
<protein>
    <submittedName>
        <fullName evidence="2">Hypothetical conserved protein</fullName>
    </submittedName>
</protein>
<name>A0A1Q2SML1_9GAMM</name>
<feature type="transmembrane region" description="Helical" evidence="1">
    <location>
        <begin position="106"/>
        <end position="124"/>
    </location>
</feature>
<evidence type="ECO:0000256" key="1">
    <source>
        <dbReference type="SAM" id="Phobius"/>
    </source>
</evidence>
<proteinExistence type="predicted"/>
<feature type="transmembrane region" description="Helical" evidence="1">
    <location>
        <begin position="33"/>
        <end position="54"/>
    </location>
</feature>
<reference evidence="2 3" key="1">
    <citation type="journal article" date="2017" name="ISME J.">
        <title>An acid-tolerant ammonia-oxidizing ?-proteobacterium from soil.</title>
        <authorList>
            <person name="Hayatsu M."/>
            <person name="Tago K."/>
            <person name="Uchiyama I."/>
            <person name="Toyoda A."/>
            <person name="Wang Y."/>
            <person name="Shimomura Y."/>
            <person name="Okubo T."/>
            <person name="Kurisu F."/>
            <person name="Hirono Y."/>
            <person name="Nonaka K."/>
            <person name="Akiyama H."/>
            <person name="Itoh T."/>
            <person name="Takami H."/>
        </authorList>
    </citation>
    <scope>NUCLEOTIDE SEQUENCE [LARGE SCALE GENOMIC DNA]</scope>
    <source>
        <strain evidence="2 3">TAO100</strain>
    </source>
</reference>
<dbReference type="KEGG" id="ntt:TAO_1015"/>
<keyword evidence="1" id="KW-0812">Transmembrane</keyword>
<feature type="transmembrane region" description="Helical" evidence="1">
    <location>
        <begin position="130"/>
        <end position="149"/>
    </location>
</feature>
<gene>
    <name evidence="2" type="ORF">TAO_1015</name>
</gene>
<dbReference type="Proteomes" id="UP000243679">
    <property type="component" value="Chromosome"/>
</dbReference>
<accession>A0A1Q2SML1</accession>
<sequence>MSMLRFLPGIILNQVASAILVFTFMDSHGASWIPYATLAVIAGLLTAFWLSSIASHLKKDALSRVKEKLSQEREQILIASAKEKNRIFEQTHKRILKETNQAHAKANLKVGAVAAGAVGVGIGLLSIQFFTIGILTLLTTGGVLTGYIIRARRNALPSSKEKIAKEILPKQESPKLIEINTLDTTSLHSEENLNSSKN</sequence>
<keyword evidence="1" id="KW-0472">Membrane</keyword>
<dbReference type="EMBL" id="AP014836">
    <property type="protein sequence ID" value="BAW80385.1"/>
    <property type="molecule type" value="Genomic_DNA"/>
</dbReference>
<organism evidence="2 3">
    <name type="scientific">Candidatus Nitrosoglobus terrae</name>
    <dbReference type="NCBI Taxonomy" id="1630141"/>
    <lineage>
        <taxon>Bacteria</taxon>
        <taxon>Pseudomonadati</taxon>
        <taxon>Pseudomonadota</taxon>
        <taxon>Gammaproteobacteria</taxon>
        <taxon>Chromatiales</taxon>
        <taxon>Chromatiaceae</taxon>
        <taxon>Candidatus Nitrosoglobus</taxon>
    </lineage>
</organism>
<evidence type="ECO:0000313" key="3">
    <source>
        <dbReference type="Proteomes" id="UP000243679"/>
    </source>
</evidence>
<evidence type="ECO:0000313" key="2">
    <source>
        <dbReference type="EMBL" id="BAW80385.1"/>
    </source>
</evidence>
<keyword evidence="1" id="KW-1133">Transmembrane helix</keyword>
<keyword evidence="3" id="KW-1185">Reference proteome</keyword>